<name>A0A4S2MZY1_9PEZI</name>
<organism evidence="2 3">
    <name type="scientific">Ascodesmis nigricans</name>
    <dbReference type="NCBI Taxonomy" id="341454"/>
    <lineage>
        <taxon>Eukaryota</taxon>
        <taxon>Fungi</taxon>
        <taxon>Dikarya</taxon>
        <taxon>Ascomycota</taxon>
        <taxon>Pezizomycotina</taxon>
        <taxon>Pezizomycetes</taxon>
        <taxon>Pezizales</taxon>
        <taxon>Ascodesmidaceae</taxon>
        <taxon>Ascodesmis</taxon>
    </lineage>
</organism>
<gene>
    <name evidence="2" type="ORF">EX30DRAFT_340175</name>
</gene>
<feature type="region of interest" description="Disordered" evidence="1">
    <location>
        <begin position="67"/>
        <end position="104"/>
    </location>
</feature>
<dbReference type="AlphaFoldDB" id="A0A4S2MZY1"/>
<dbReference type="InParanoid" id="A0A4S2MZY1"/>
<sequence>MAPSGINRPQLELPLAPEYPGVGSNRRRASSLSMPAGTSRAEVVEFLPRITELTASLTNNENTISRTRFSLDDDDEEDEAPLLSRESAIYNDTDSDSSEENEFTSLRLVRSPSTINLRRLLRVHSPPVPEPSDVDIEPIHLLIPSNRLPRRHTSDSVPEDSPLRMPLRRVLGEQLLQRRFASLGRHRTQESFLYGEVQRRRQQDVVVIPTSSPTGWEVRLVDGVGELGPEDAIGSLLSRYRDVDPAEIEEDIGPLMMDGQGDDGTPCSGSEEESEEDYDDDYDGEDPQDGAPAYNDPFWDVDHPVYHDDDDDERKD</sequence>
<accession>A0A4S2MZY1</accession>
<feature type="region of interest" description="Disordered" evidence="1">
    <location>
        <begin position="1"/>
        <end position="38"/>
    </location>
</feature>
<proteinExistence type="predicted"/>
<feature type="region of interest" description="Disordered" evidence="1">
    <location>
        <begin position="251"/>
        <end position="316"/>
    </location>
</feature>
<feature type="compositionally biased region" description="Acidic residues" evidence="1">
    <location>
        <begin position="270"/>
        <end position="288"/>
    </location>
</feature>
<feature type="compositionally biased region" description="Acidic residues" evidence="1">
    <location>
        <begin position="93"/>
        <end position="102"/>
    </location>
</feature>
<dbReference type="EMBL" id="ML220116">
    <property type="protein sequence ID" value="TGZ82297.1"/>
    <property type="molecule type" value="Genomic_DNA"/>
</dbReference>
<protein>
    <submittedName>
        <fullName evidence="2">Uncharacterized protein</fullName>
    </submittedName>
</protein>
<evidence type="ECO:0000256" key="1">
    <source>
        <dbReference type="SAM" id="MobiDB-lite"/>
    </source>
</evidence>
<keyword evidence="3" id="KW-1185">Reference proteome</keyword>
<evidence type="ECO:0000313" key="2">
    <source>
        <dbReference type="EMBL" id="TGZ82297.1"/>
    </source>
</evidence>
<dbReference type="Proteomes" id="UP000298138">
    <property type="component" value="Unassembled WGS sequence"/>
</dbReference>
<evidence type="ECO:0000313" key="3">
    <source>
        <dbReference type="Proteomes" id="UP000298138"/>
    </source>
</evidence>
<reference evidence="2 3" key="1">
    <citation type="submission" date="2019-04" db="EMBL/GenBank/DDBJ databases">
        <title>Comparative genomics and transcriptomics to analyze fruiting body development in filamentous ascomycetes.</title>
        <authorList>
            <consortium name="DOE Joint Genome Institute"/>
            <person name="Lutkenhaus R."/>
            <person name="Traeger S."/>
            <person name="Breuer J."/>
            <person name="Kuo A."/>
            <person name="Lipzen A."/>
            <person name="Pangilinan J."/>
            <person name="Dilworth D."/>
            <person name="Sandor L."/>
            <person name="Poggeler S."/>
            <person name="Barry K."/>
            <person name="Grigoriev I.V."/>
            <person name="Nowrousian M."/>
        </authorList>
    </citation>
    <scope>NUCLEOTIDE SEQUENCE [LARGE SCALE GENOMIC DNA]</scope>
    <source>
        <strain evidence="2 3">CBS 389.68</strain>
    </source>
</reference>